<dbReference type="PANTHER" id="PTHR33933:SF1">
    <property type="entry name" value="PROTEIN ADENYLYLTRANSFERASE MNTA-RELATED"/>
    <property type="match status" value="1"/>
</dbReference>
<dbReference type="CDD" id="cd05403">
    <property type="entry name" value="NT_KNTase_like"/>
    <property type="match status" value="1"/>
</dbReference>
<dbReference type="Proteomes" id="UP000220102">
    <property type="component" value="Unassembled WGS sequence"/>
</dbReference>
<comment type="caution">
    <text evidence="2">The sequence shown here is derived from an EMBL/GenBank/DDBJ whole genome shotgun (WGS) entry which is preliminary data.</text>
</comment>
<dbReference type="InterPro" id="IPR002934">
    <property type="entry name" value="Polymerase_NTP_transf_dom"/>
</dbReference>
<dbReference type="PANTHER" id="PTHR33933">
    <property type="entry name" value="NUCLEOTIDYLTRANSFERASE"/>
    <property type="match status" value="1"/>
</dbReference>
<evidence type="ECO:0000313" key="2">
    <source>
        <dbReference type="EMBL" id="PEN15197.1"/>
    </source>
</evidence>
<dbReference type="GO" id="GO:0016779">
    <property type="term" value="F:nucleotidyltransferase activity"/>
    <property type="evidence" value="ECO:0007669"/>
    <property type="project" value="InterPro"/>
</dbReference>
<sequence length="129" mass="14259">MRIRDVPESDATRRLSTFTRLPANSERTESALESARSTLEDIYGDRLIRLILFGSHARGDAHADSDVDLLVVLEGSVDPYEEARRTSGVVVDAAVEQGVALSLTHLSASDWMDTTRSFVRNARRDGVEL</sequence>
<accession>A0A2A8D305</accession>
<proteinExistence type="predicted"/>
<organism evidence="2 3">
    <name type="scientific">Longibacter salinarum</name>
    <dbReference type="NCBI Taxonomy" id="1850348"/>
    <lineage>
        <taxon>Bacteria</taxon>
        <taxon>Pseudomonadati</taxon>
        <taxon>Rhodothermota</taxon>
        <taxon>Rhodothermia</taxon>
        <taxon>Rhodothermales</taxon>
        <taxon>Salisaetaceae</taxon>
        <taxon>Longibacter</taxon>
    </lineage>
</organism>
<dbReference type="AlphaFoldDB" id="A0A2A8D305"/>
<dbReference type="SUPFAM" id="SSF81301">
    <property type="entry name" value="Nucleotidyltransferase"/>
    <property type="match status" value="1"/>
</dbReference>
<feature type="domain" description="Polymerase nucleotidyl transferase" evidence="1">
    <location>
        <begin position="36"/>
        <end position="81"/>
    </location>
</feature>
<evidence type="ECO:0000259" key="1">
    <source>
        <dbReference type="Pfam" id="PF01909"/>
    </source>
</evidence>
<protein>
    <submittedName>
        <fullName evidence="2">Nucleotidyltransferase</fullName>
    </submittedName>
</protein>
<keyword evidence="3" id="KW-1185">Reference proteome</keyword>
<gene>
    <name evidence="2" type="ORF">CRI94_02645</name>
</gene>
<reference evidence="2 3" key="1">
    <citation type="submission" date="2017-10" db="EMBL/GenBank/DDBJ databases">
        <title>Draft genome of Longibacter Salinarum.</title>
        <authorList>
            <person name="Goh K.M."/>
            <person name="Shamsir M.S."/>
            <person name="Lim S.W."/>
        </authorList>
    </citation>
    <scope>NUCLEOTIDE SEQUENCE [LARGE SCALE GENOMIC DNA]</scope>
    <source>
        <strain evidence="2 3">KCTC 52045</strain>
    </source>
</reference>
<keyword evidence="2" id="KW-0808">Transferase</keyword>
<dbReference type="EMBL" id="PDEQ01000001">
    <property type="protein sequence ID" value="PEN15197.1"/>
    <property type="molecule type" value="Genomic_DNA"/>
</dbReference>
<dbReference type="Pfam" id="PF01909">
    <property type="entry name" value="NTP_transf_2"/>
    <property type="match status" value="1"/>
</dbReference>
<name>A0A2A8D305_9BACT</name>
<dbReference type="Gene3D" id="3.30.460.10">
    <property type="entry name" value="Beta Polymerase, domain 2"/>
    <property type="match status" value="1"/>
</dbReference>
<dbReference type="InterPro" id="IPR052548">
    <property type="entry name" value="Type_VII_TA_antitoxin"/>
</dbReference>
<dbReference type="OrthoDB" id="1321649at2"/>
<evidence type="ECO:0000313" key="3">
    <source>
        <dbReference type="Proteomes" id="UP000220102"/>
    </source>
</evidence>
<dbReference type="InterPro" id="IPR043519">
    <property type="entry name" value="NT_sf"/>
</dbReference>